<proteinExistence type="predicted"/>
<dbReference type="EMBL" id="CP029550">
    <property type="protein sequence ID" value="AWN40695.1"/>
    <property type="molecule type" value="Genomic_DNA"/>
</dbReference>
<evidence type="ECO:0000313" key="1">
    <source>
        <dbReference type="EMBL" id="AWN40695.1"/>
    </source>
</evidence>
<dbReference type="Proteomes" id="UP000245926">
    <property type="component" value="Chromosome"/>
</dbReference>
<reference evidence="2" key="1">
    <citation type="submission" date="2018-05" db="EMBL/GenBank/DDBJ databases">
        <title>Complete Genome Sequence of Methylobacterium sp. 17SD2-17.</title>
        <authorList>
            <person name="Srinivasan S."/>
        </authorList>
    </citation>
    <scope>NUCLEOTIDE SEQUENCE [LARGE SCALE GENOMIC DNA]</scope>
    <source>
        <strain evidence="2">17SD2-17</strain>
    </source>
</reference>
<dbReference type="OrthoDB" id="8091188at2"/>
<dbReference type="RefSeq" id="WP_109889064.1">
    <property type="nucleotide sequence ID" value="NZ_CP029550.1"/>
</dbReference>
<protein>
    <submittedName>
        <fullName evidence="1">Transcriptional regulator</fullName>
    </submittedName>
</protein>
<dbReference type="AlphaFoldDB" id="A0A2U8W3M3"/>
<gene>
    <name evidence="1" type="ORF">DK389_09350</name>
</gene>
<accession>A0A2U8W3M3</accession>
<dbReference type="KEGG" id="mets:DK389_09350"/>
<organism evidence="1 2">
    <name type="scientific">Methylobacterium durans</name>
    <dbReference type="NCBI Taxonomy" id="2202825"/>
    <lineage>
        <taxon>Bacteria</taxon>
        <taxon>Pseudomonadati</taxon>
        <taxon>Pseudomonadota</taxon>
        <taxon>Alphaproteobacteria</taxon>
        <taxon>Hyphomicrobiales</taxon>
        <taxon>Methylobacteriaceae</taxon>
        <taxon>Methylobacterium</taxon>
    </lineage>
</organism>
<evidence type="ECO:0000313" key="2">
    <source>
        <dbReference type="Proteomes" id="UP000245926"/>
    </source>
</evidence>
<name>A0A2U8W3M3_9HYPH</name>
<sequence length="66" mass="7966">MKSSDVYLTARQVRERYGSCSDMALWRWLQDEAMQFPRPLVISGRRFWKLVDLEHFEERQATKQMG</sequence>
<keyword evidence="2" id="KW-1185">Reference proteome</keyword>